<dbReference type="SUPFAM" id="SSF52172">
    <property type="entry name" value="CheY-like"/>
    <property type="match status" value="1"/>
</dbReference>
<protein>
    <recommendedName>
        <fullName evidence="2">Response regulatory domain-containing protein</fullName>
    </recommendedName>
</protein>
<keyword evidence="4" id="KW-1185">Reference proteome</keyword>
<dbReference type="Proteomes" id="UP000326354">
    <property type="component" value="Chromosome"/>
</dbReference>
<feature type="modified residue" description="4-aspartylphosphate" evidence="1">
    <location>
        <position position="52"/>
    </location>
</feature>
<name>A0A5S9F2M0_UABAM</name>
<dbReference type="PROSITE" id="PS50110">
    <property type="entry name" value="RESPONSE_REGULATORY"/>
    <property type="match status" value="1"/>
</dbReference>
<evidence type="ECO:0000313" key="4">
    <source>
        <dbReference type="Proteomes" id="UP000326354"/>
    </source>
</evidence>
<feature type="domain" description="Response regulatory" evidence="2">
    <location>
        <begin position="3"/>
        <end position="117"/>
    </location>
</feature>
<keyword evidence="1" id="KW-0597">Phosphoprotein</keyword>
<dbReference type="InterPro" id="IPR001789">
    <property type="entry name" value="Sig_transdc_resp-reg_receiver"/>
</dbReference>
<dbReference type="KEGG" id="uam:UABAM_01941"/>
<evidence type="ECO:0000313" key="3">
    <source>
        <dbReference type="EMBL" id="BBM83588.1"/>
    </source>
</evidence>
<reference evidence="3 4" key="1">
    <citation type="submission" date="2019-08" db="EMBL/GenBank/DDBJ databases">
        <title>Complete genome sequence of Candidatus Uab amorphum.</title>
        <authorList>
            <person name="Shiratori T."/>
            <person name="Suzuki S."/>
            <person name="Kakizawa Y."/>
            <person name="Ishida K."/>
        </authorList>
    </citation>
    <scope>NUCLEOTIDE SEQUENCE [LARGE SCALE GENOMIC DNA]</scope>
    <source>
        <strain evidence="3 4">SRT547</strain>
    </source>
</reference>
<dbReference type="Gene3D" id="3.40.50.2300">
    <property type="match status" value="1"/>
</dbReference>
<gene>
    <name evidence="3" type="ORF">UABAM_01941</name>
</gene>
<accession>A0A5S9F2M0</accession>
<evidence type="ECO:0000256" key="1">
    <source>
        <dbReference type="PROSITE-ProRule" id="PRU00169"/>
    </source>
</evidence>
<dbReference type="InterPro" id="IPR011006">
    <property type="entry name" value="CheY-like_superfamily"/>
</dbReference>
<sequence>MSQLLLYSSDKNSGNALYRLLNKHNFDLILLQKTQELVERIRFGQADVVVLDLNSIGCLYSELSNFFEMAEDIPVVILTPYDLCAQEIQNIPQNELCYFMSKPISTKQLEELLTKLLH</sequence>
<dbReference type="AlphaFoldDB" id="A0A5S9F2M0"/>
<dbReference type="GO" id="GO:0000160">
    <property type="term" value="P:phosphorelay signal transduction system"/>
    <property type="evidence" value="ECO:0007669"/>
    <property type="project" value="InterPro"/>
</dbReference>
<organism evidence="3 4">
    <name type="scientific">Uabimicrobium amorphum</name>
    <dbReference type="NCBI Taxonomy" id="2596890"/>
    <lineage>
        <taxon>Bacteria</taxon>
        <taxon>Pseudomonadati</taxon>
        <taxon>Planctomycetota</taxon>
        <taxon>Candidatus Uabimicrobiia</taxon>
        <taxon>Candidatus Uabimicrobiales</taxon>
        <taxon>Candidatus Uabimicrobiaceae</taxon>
        <taxon>Candidatus Uabimicrobium</taxon>
    </lineage>
</organism>
<dbReference type="EMBL" id="AP019860">
    <property type="protein sequence ID" value="BBM83588.1"/>
    <property type="molecule type" value="Genomic_DNA"/>
</dbReference>
<proteinExistence type="predicted"/>
<evidence type="ECO:0000259" key="2">
    <source>
        <dbReference type="PROSITE" id="PS50110"/>
    </source>
</evidence>